<accession>A0A4R5LT48</accession>
<dbReference type="Gene3D" id="3.20.20.70">
    <property type="entry name" value="Aldolase class I"/>
    <property type="match status" value="1"/>
</dbReference>
<dbReference type="Proteomes" id="UP000295554">
    <property type="component" value="Unassembled WGS sequence"/>
</dbReference>
<protein>
    <submittedName>
        <fullName evidence="4">Nitronate monooxygenase</fullName>
    </submittedName>
</protein>
<evidence type="ECO:0000256" key="1">
    <source>
        <dbReference type="ARBA" id="ARBA00022630"/>
    </source>
</evidence>
<reference evidence="4 5" key="1">
    <citation type="submission" date="2019-03" db="EMBL/GenBank/DDBJ databases">
        <title>Seongchinamella monodicae gen. nov., sp. nov., a novel member of the Gammaproteobacteria isolated from a tidal mudflat of beach.</title>
        <authorList>
            <person name="Yang H.G."/>
            <person name="Kang J.W."/>
            <person name="Lee S.D."/>
        </authorList>
    </citation>
    <scope>NUCLEOTIDE SEQUENCE [LARGE SCALE GENOMIC DNA]</scope>
    <source>
        <strain evidence="4 5">GH4-78</strain>
    </source>
</reference>
<dbReference type="Pfam" id="PF03060">
    <property type="entry name" value="NMO"/>
    <property type="match status" value="1"/>
</dbReference>
<keyword evidence="2" id="KW-0288">FMN</keyword>
<dbReference type="GO" id="GO:0018580">
    <property type="term" value="F:nitronate monooxygenase activity"/>
    <property type="evidence" value="ECO:0007669"/>
    <property type="project" value="InterPro"/>
</dbReference>
<evidence type="ECO:0000256" key="3">
    <source>
        <dbReference type="ARBA" id="ARBA00023002"/>
    </source>
</evidence>
<dbReference type="CDD" id="cd04730">
    <property type="entry name" value="NPD_like"/>
    <property type="match status" value="1"/>
</dbReference>
<keyword evidence="4" id="KW-0503">Monooxygenase</keyword>
<dbReference type="PANTHER" id="PTHR32332:SF38">
    <property type="entry name" value="MONOOXYGENASE RV1533-RELATED"/>
    <property type="match status" value="1"/>
</dbReference>
<dbReference type="OrthoDB" id="9778912at2"/>
<keyword evidence="5" id="KW-1185">Reference proteome</keyword>
<name>A0A4R5LT48_9GAMM</name>
<comment type="caution">
    <text evidence="4">The sequence shown here is derived from an EMBL/GenBank/DDBJ whole genome shotgun (WGS) entry which is preliminary data.</text>
</comment>
<gene>
    <name evidence="4" type="ORF">E2F43_11580</name>
</gene>
<dbReference type="InterPro" id="IPR004136">
    <property type="entry name" value="NMO"/>
</dbReference>
<dbReference type="InterPro" id="IPR013785">
    <property type="entry name" value="Aldolase_TIM"/>
</dbReference>
<dbReference type="PANTHER" id="PTHR32332">
    <property type="entry name" value="2-NITROPROPANE DIOXYGENASE"/>
    <property type="match status" value="1"/>
</dbReference>
<evidence type="ECO:0000256" key="2">
    <source>
        <dbReference type="ARBA" id="ARBA00022643"/>
    </source>
</evidence>
<evidence type="ECO:0000313" key="5">
    <source>
        <dbReference type="Proteomes" id="UP000295554"/>
    </source>
</evidence>
<dbReference type="RefSeq" id="WP_133212757.1">
    <property type="nucleotide sequence ID" value="NZ_SMSE01000002.1"/>
</dbReference>
<keyword evidence="1" id="KW-0285">Flavoprotein</keyword>
<keyword evidence="3" id="KW-0560">Oxidoreductase</keyword>
<dbReference type="AlphaFoldDB" id="A0A4R5LT48"/>
<evidence type="ECO:0000313" key="4">
    <source>
        <dbReference type="EMBL" id="TDG14115.1"/>
    </source>
</evidence>
<dbReference type="EMBL" id="SMSE01000002">
    <property type="protein sequence ID" value="TDG14115.1"/>
    <property type="molecule type" value="Genomic_DNA"/>
</dbReference>
<sequence length="374" mass="40415">MQTEFCKQLGVDAPIFAFTHCRDVVVEVSKAGGIGVLGAVGFSAAQLKEELDWIDAHIGDHIYGVDTAIPQKYEGMDKTSAEELVAMLQDAIPEQHRKFAEKLLADAGVPEWPDGDDDVTLSFSAVQAQALVDEALTRPKCRMIVNALGTPPADVIRQVHDSGRLIGALAGRLKHGINHKNAGLDFVVCQGGEGGGHAGEVSSMVLWPQMIDAVAPLPVLAAGGIANGRQMLAAMAMGAQGVWMGSRWLISLEAQAEPAQRESYKAATSEDTVRSRSFTGKTARMLKNEWTEAWEREDTPDPLPMPLQGYLTFDAVRRTHRYAGVGDCQKVAFNPVGQVVGQMNEEQSCRDIMYSLLSEYAEALEHVNEISGIG</sequence>
<proteinExistence type="predicted"/>
<dbReference type="SUPFAM" id="SSF51412">
    <property type="entry name" value="Inosine monophosphate dehydrogenase (IMPDH)"/>
    <property type="match status" value="1"/>
</dbReference>
<organism evidence="4 5">
    <name type="scientific">Seongchinamella unica</name>
    <dbReference type="NCBI Taxonomy" id="2547392"/>
    <lineage>
        <taxon>Bacteria</taxon>
        <taxon>Pseudomonadati</taxon>
        <taxon>Pseudomonadota</taxon>
        <taxon>Gammaproteobacteria</taxon>
        <taxon>Cellvibrionales</taxon>
        <taxon>Halieaceae</taxon>
        <taxon>Seongchinamella</taxon>
    </lineage>
</organism>